<dbReference type="Proteomes" id="UP000730618">
    <property type="component" value="Unassembled WGS sequence"/>
</dbReference>
<proteinExistence type="predicted"/>
<gene>
    <name evidence="2" type="ORF">PAECIP111802_01682</name>
</gene>
<keyword evidence="1" id="KW-0472">Membrane</keyword>
<feature type="transmembrane region" description="Helical" evidence="1">
    <location>
        <begin position="25"/>
        <end position="45"/>
    </location>
</feature>
<keyword evidence="1" id="KW-1133">Transmembrane helix</keyword>
<evidence type="ECO:0000256" key="1">
    <source>
        <dbReference type="SAM" id="Phobius"/>
    </source>
</evidence>
<sequence length="241" mass="27792">MEYIWDNRANLDGHRGKGESWMDKFLFLVFGTLDILVVLSLIFKIFRWPFFSYIKECLLIAFVCSIESFIMRTILHLPEWDMLGQFVILMLSLRYIIKVNYYHSLTLSIIGTLAYTEAVIIMFKFLDFAGIVTEEVAAQATGLSIFTLQFTGECTGALIAFLIYKFNLGFSYVAVPPHERTRRLSKREKITSTFHFLAVILLTSYMFWVINFGGPGFNVVLVGLLTLGALLYLAYKEEYRI</sequence>
<name>A0ABM8VEC2_9BACL</name>
<evidence type="ECO:0000313" key="3">
    <source>
        <dbReference type="Proteomes" id="UP000730618"/>
    </source>
</evidence>
<dbReference type="EMBL" id="CAJVCE010000004">
    <property type="protein sequence ID" value="CAG7630852.1"/>
    <property type="molecule type" value="Genomic_DNA"/>
</dbReference>
<reference evidence="2 3" key="1">
    <citation type="submission" date="2021-06" db="EMBL/GenBank/DDBJ databases">
        <authorList>
            <person name="Criscuolo A."/>
        </authorList>
    </citation>
    <scope>NUCLEOTIDE SEQUENCE [LARGE SCALE GENOMIC DNA]</scope>
    <source>
        <strain evidence="3">CIP 111802</strain>
    </source>
</reference>
<keyword evidence="3" id="KW-1185">Reference proteome</keyword>
<comment type="caution">
    <text evidence="2">The sequence shown here is derived from an EMBL/GenBank/DDBJ whole genome shotgun (WGS) entry which is preliminary data.</text>
</comment>
<accession>A0ABM8VEC2</accession>
<evidence type="ECO:0000313" key="2">
    <source>
        <dbReference type="EMBL" id="CAG7630852.1"/>
    </source>
</evidence>
<organism evidence="2 3">
    <name type="scientific">Paenibacillus allorhizosphaerae</name>
    <dbReference type="NCBI Taxonomy" id="2849866"/>
    <lineage>
        <taxon>Bacteria</taxon>
        <taxon>Bacillati</taxon>
        <taxon>Bacillota</taxon>
        <taxon>Bacilli</taxon>
        <taxon>Bacillales</taxon>
        <taxon>Paenibacillaceae</taxon>
        <taxon>Paenibacillus</taxon>
    </lineage>
</organism>
<feature type="transmembrane region" description="Helical" evidence="1">
    <location>
        <begin position="104"/>
        <end position="123"/>
    </location>
</feature>
<protein>
    <submittedName>
        <fullName evidence="2">Uncharacterized protein</fullName>
    </submittedName>
</protein>
<feature type="transmembrane region" description="Helical" evidence="1">
    <location>
        <begin position="57"/>
        <end position="74"/>
    </location>
</feature>
<feature type="transmembrane region" description="Helical" evidence="1">
    <location>
        <begin position="216"/>
        <end position="235"/>
    </location>
</feature>
<keyword evidence="1" id="KW-0812">Transmembrane</keyword>
<feature type="transmembrane region" description="Helical" evidence="1">
    <location>
        <begin position="190"/>
        <end position="210"/>
    </location>
</feature>